<gene>
    <name evidence="3" type="ORF">GCM10010405_46190</name>
</gene>
<dbReference type="Pfam" id="PF10145">
    <property type="entry name" value="PhageMin_Tail"/>
    <property type="match status" value="1"/>
</dbReference>
<reference evidence="3 4" key="1">
    <citation type="journal article" date="2019" name="Int. J. Syst. Evol. Microbiol.">
        <title>The Global Catalogue of Microorganisms (GCM) 10K type strain sequencing project: providing services to taxonomists for standard genome sequencing and annotation.</title>
        <authorList>
            <consortium name="The Broad Institute Genomics Platform"/>
            <consortium name="The Broad Institute Genome Sequencing Center for Infectious Disease"/>
            <person name="Wu L."/>
            <person name="Ma J."/>
        </authorList>
    </citation>
    <scope>NUCLEOTIDE SEQUENCE [LARGE SCALE GENOMIC DNA]</scope>
    <source>
        <strain evidence="3 4">JCM 6305</strain>
    </source>
</reference>
<sequence>MALTVGELVGFLSLDTRGLDTGVDRAEREMRSLADDATDAGDRAGRGLADGLGEGATRAERQLADLHTALVRDADRTGDSAGDALAEGLADGAADGVDRAEREVDGLRSDLTTEARQAGDQAGEALGDGLAEGGEQGAQDAAGQVEAGQGRLAAAGAAIGAAGGAALIAAFTEAMDESRITGKLGAQLGATAEEAQRYGDIAGDLYTQAITEDFQGAADAIQATMRSGLMPPTATNAQIESMSTRLADLATLMDEDVSQAARTAAQMVKTGLARDGAEAIDILVAGTQRGANAAEDLLDTFSEYSTQFRSMGLTGEQAMGLIQQGLKGGARDADVVADTIKEFSIEAVAGGERVRGGFKSLGLDADEMVDKFAKGGKGARDALDEVFDRLRKIEDPAKRNAVAIELFGTKAEDMAGALDAMDPSEAVEALGEVGGAAEKAGNTLRDNAGTRVEQFKRSLTQGFVEAAGTAIGGLEELSGRLRGFWDEAGEGAGGLPDQILNALGGLGEKLWEKLQELGPTLIDAILQAGQDLADYITENPEEVFQVAVMGAAFVAAVAALPIVAGAALISAATAAIWIFVGGLVSGLIEKIPEWWTAFGEWISEKADQAGEVLDVLGGAISRWFGGLWEEYISGPVSRTWDSWMDTVDALPGRTYAALGELGSKLKRRASDAWQDFKDAASRKAREITLWAGGLPGRISRAIGGLGSLLYGKGQSVVSGLWAGIRSMGGWLRDTLYNWARSVIPGPIARALGIASPSKLMRDQIGRWIPAGVVEGIEAGQSAVDAAMANLVDPTLARVPAWPETAVHRTGGPGGSAADRPMVIRVAIGDREFGELWVDTARREIRTRPGLKAELTA</sequence>
<feature type="compositionally biased region" description="Basic and acidic residues" evidence="1">
    <location>
        <begin position="33"/>
        <end position="45"/>
    </location>
</feature>
<keyword evidence="4" id="KW-1185">Reference proteome</keyword>
<protein>
    <recommendedName>
        <fullName evidence="2">Phage tail tape measure protein domain-containing protein</fullName>
    </recommendedName>
</protein>
<organism evidence="3 4">
    <name type="scientific">Streptomyces macrosporus</name>
    <dbReference type="NCBI Taxonomy" id="44032"/>
    <lineage>
        <taxon>Bacteria</taxon>
        <taxon>Bacillati</taxon>
        <taxon>Actinomycetota</taxon>
        <taxon>Actinomycetes</taxon>
        <taxon>Kitasatosporales</taxon>
        <taxon>Streptomycetaceae</taxon>
        <taxon>Streptomyces</taxon>
    </lineage>
</organism>
<accession>A0ABN3KGQ5</accession>
<evidence type="ECO:0000313" key="4">
    <source>
        <dbReference type="Proteomes" id="UP001501638"/>
    </source>
</evidence>
<evidence type="ECO:0000313" key="3">
    <source>
        <dbReference type="EMBL" id="GAA2456915.1"/>
    </source>
</evidence>
<evidence type="ECO:0000256" key="1">
    <source>
        <dbReference type="SAM" id="MobiDB-lite"/>
    </source>
</evidence>
<evidence type="ECO:0000259" key="2">
    <source>
        <dbReference type="Pfam" id="PF10145"/>
    </source>
</evidence>
<dbReference type="InterPro" id="IPR010090">
    <property type="entry name" value="Phage_tape_meas"/>
</dbReference>
<dbReference type="RefSeq" id="WP_344326644.1">
    <property type="nucleotide sequence ID" value="NZ_BAAASZ010000031.1"/>
</dbReference>
<proteinExistence type="predicted"/>
<feature type="region of interest" description="Disordered" evidence="1">
    <location>
        <begin position="33"/>
        <end position="52"/>
    </location>
</feature>
<feature type="domain" description="Phage tail tape measure protein" evidence="2">
    <location>
        <begin position="214"/>
        <end position="408"/>
    </location>
</feature>
<feature type="region of interest" description="Disordered" evidence="1">
    <location>
        <begin position="124"/>
        <end position="143"/>
    </location>
</feature>
<comment type="caution">
    <text evidence="3">The sequence shown here is derived from an EMBL/GenBank/DDBJ whole genome shotgun (WGS) entry which is preliminary data.</text>
</comment>
<dbReference type="EMBL" id="BAAASZ010000031">
    <property type="protein sequence ID" value="GAA2456915.1"/>
    <property type="molecule type" value="Genomic_DNA"/>
</dbReference>
<name>A0ABN3KGQ5_9ACTN</name>
<dbReference type="Proteomes" id="UP001501638">
    <property type="component" value="Unassembled WGS sequence"/>
</dbReference>